<dbReference type="GO" id="GO:0051301">
    <property type="term" value="P:cell division"/>
    <property type="evidence" value="ECO:0007669"/>
    <property type="project" value="UniProtKB-KW"/>
</dbReference>
<dbReference type="AlphaFoldDB" id="A0A3N7FC07"/>
<dbReference type="Gene3D" id="1.10.472.10">
    <property type="entry name" value="Cyclin-like"/>
    <property type="match status" value="2"/>
</dbReference>
<dbReference type="InterPro" id="IPR039361">
    <property type="entry name" value="Cyclin"/>
</dbReference>
<protein>
    <recommendedName>
        <fullName evidence="6">B-like cyclin</fullName>
    </recommendedName>
</protein>
<evidence type="ECO:0000256" key="7">
    <source>
        <dbReference type="RuleBase" id="RU000383"/>
    </source>
</evidence>
<gene>
    <name evidence="11" type="ORF">POPTR_008G008475</name>
</gene>
<organism evidence="11 12">
    <name type="scientific">Populus trichocarpa</name>
    <name type="common">Western balsam poplar</name>
    <name type="synonym">Populus balsamifera subsp. trichocarpa</name>
    <dbReference type="NCBI Taxonomy" id="3694"/>
    <lineage>
        <taxon>Eukaryota</taxon>
        <taxon>Viridiplantae</taxon>
        <taxon>Streptophyta</taxon>
        <taxon>Embryophyta</taxon>
        <taxon>Tracheophyta</taxon>
        <taxon>Spermatophyta</taxon>
        <taxon>Magnoliopsida</taxon>
        <taxon>eudicotyledons</taxon>
        <taxon>Gunneridae</taxon>
        <taxon>Pentapetalae</taxon>
        <taxon>rosids</taxon>
        <taxon>fabids</taxon>
        <taxon>Malpighiales</taxon>
        <taxon>Salicaceae</taxon>
        <taxon>Saliceae</taxon>
        <taxon>Populus</taxon>
    </lineage>
</organism>
<reference evidence="11 12" key="1">
    <citation type="journal article" date="2006" name="Science">
        <title>The genome of black cottonwood, Populus trichocarpa (Torr. &amp; Gray).</title>
        <authorList>
            <person name="Tuskan G.A."/>
            <person name="Difazio S."/>
            <person name="Jansson S."/>
            <person name="Bohlmann J."/>
            <person name="Grigoriev I."/>
            <person name="Hellsten U."/>
            <person name="Putnam N."/>
            <person name="Ralph S."/>
            <person name="Rombauts S."/>
            <person name="Salamov A."/>
            <person name="Schein J."/>
            <person name="Sterck L."/>
            <person name="Aerts A."/>
            <person name="Bhalerao R.R."/>
            <person name="Bhalerao R.P."/>
            <person name="Blaudez D."/>
            <person name="Boerjan W."/>
            <person name="Brun A."/>
            <person name="Brunner A."/>
            <person name="Busov V."/>
            <person name="Campbell M."/>
            <person name="Carlson J."/>
            <person name="Chalot M."/>
            <person name="Chapman J."/>
            <person name="Chen G.L."/>
            <person name="Cooper D."/>
            <person name="Coutinho P.M."/>
            <person name="Couturier J."/>
            <person name="Covert S."/>
            <person name="Cronk Q."/>
            <person name="Cunningham R."/>
            <person name="Davis J."/>
            <person name="Degroeve S."/>
            <person name="Dejardin A."/>
            <person name="Depamphilis C."/>
            <person name="Detter J."/>
            <person name="Dirks B."/>
            <person name="Dubchak I."/>
            <person name="Duplessis S."/>
            <person name="Ehlting J."/>
            <person name="Ellis B."/>
            <person name="Gendler K."/>
            <person name="Goodstein D."/>
            <person name="Gribskov M."/>
            <person name="Grimwood J."/>
            <person name="Groover A."/>
            <person name="Gunter L."/>
            <person name="Hamberger B."/>
            <person name="Heinze B."/>
            <person name="Helariutta Y."/>
            <person name="Henrissat B."/>
            <person name="Holligan D."/>
            <person name="Holt R."/>
            <person name="Huang W."/>
            <person name="Islam-Faridi N."/>
            <person name="Jones S."/>
            <person name="Jones-Rhoades M."/>
            <person name="Jorgensen R."/>
            <person name="Joshi C."/>
            <person name="Kangasjarvi J."/>
            <person name="Karlsson J."/>
            <person name="Kelleher C."/>
            <person name="Kirkpatrick R."/>
            <person name="Kirst M."/>
            <person name="Kohler A."/>
            <person name="Kalluri U."/>
            <person name="Larimer F."/>
            <person name="Leebens-Mack J."/>
            <person name="Leple J.C."/>
            <person name="Locascio P."/>
            <person name="Lou Y."/>
            <person name="Lucas S."/>
            <person name="Martin F."/>
            <person name="Montanini B."/>
            <person name="Napoli C."/>
            <person name="Nelson D.R."/>
            <person name="Nelson C."/>
            <person name="Nieminen K."/>
            <person name="Nilsson O."/>
            <person name="Pereda V."/>
            <person name="Peter G."/>
            <person name="Philippe R."/>
            <person name="Pilate G."/>
            <person name="Poliakov A."/>
            <person name="Razumovskaya J."/>
            <person name="Richardson P."/>
            <person name="Rinaldi C."/>
            <person name="Ritland K."/>
            <person name="Rouze P."/>
            <person name="Ryaboy D."/>
            <person name="Schmutz J."/>
            <person name="Schrader J."/>
            <person name="Segerman B."/>
            <person name="Shin H."/>
            <person name="Siddiqui A."/>
            <person name="Sterky F."/>
            <person name="Terry A."/>
            <person name="Tsai C.J."/>
            <person name="Uberbacher E."/>
            <person name="Unneberg P."/>
            <person name="Vahala J."/>
            <person name="Wall K."/>
            <person name="Wessler S."/>
            <person name="Yang G."/>
            <person name="Yin T."/>
            <person name="Douglas C."/>
            <person name="Marra M."/>
            <person name="Sandberg G."/>
            <person name="Van de Peer Y."/>
            <person name="Rokhsar D."/>
        </authorList>
    </citation>
    <scope>NUCLEOTIDE SEQUENCE [LARGE SCALE GENOMIC DNA]</scope>
    <source>
        <strain evidence="12">cv. Nisqually</strain>
        <strain evidence="11">Nisqually-1</strain>
    </source>
</reference>
<feature type="region of interest" description="Disordered" evidence="8">
    <location>
        <begin position="1"/>
        <end position="31"/>
    </location>
</feature>
<dbReference type="Pfam" id="PF02984">
    <property type="entry name" value="Cyclin_C"/>
    <property type="match status" value="1"/>
</dbReference>
<dbReference type="GO" id="GO:0005634">
    <property type="term" value="C:nucleus"/>
    <property type="evidence" value="ECO:0000318"/>
    <property type="project" value="GO_Central"/>
</dbReference>
<dbReference type="STRING" id="3694.A0A3N7FC07"/>
<dbReference type="GO" id="GO:0005737">
    <property type="term" value="C:cytoplasm"/>
    <property type="evidence" value="ECO:0000318"/>
    <property type="project" value="GO_Central"/>
</dbReference>
<keyword evidence="4 7" id="KW-0195">Cyclin</keyword>
<dbReference type="GO" id="GO:0000307">
    <property type="term" value="C:cyclin-dependent protein kinase holoenzyme complex"/>
    <property type="evidence" value="ECO:0000318"/>
    <property type="project" value="GO_Central"/>
</dbReference>
<dbReference type="Pfam" id="PF00134">
    <property type="entry name" value="Cyclin_N"/>
    <property type="match status" value="1"/>
</dbReference>
<dbReference type="InterPro" id="IPR004367">
    <property type="entry name" value="Cyclin_C-dom"/>
</dbReference>
<accession>A0A3N7FC07</accession>
<feature type="domain" description="Cyclin-like" evidence="9">
    <location>
        <begin position="77"/>
        <end position="163"/>
    </location>
</feature>
<keyword evidence="5" id="KW-0131">Cell cycle</keyword>
<dbReference type="Proteomes" id="UP000006729">
    <property type="component" value="Chromosome 8"/>
</dbReference>
<keyword evidence="12" id="KW-1185">Reference proteome</keyword>
<comment type="subunit">
    <text evidence="2">Interacts with the CDC2 protein kinase to form a serine/threonine kinase holoenzyme complex also known as maturation promoting factor (MPF). The cyclin subunit imparts substrate specificity to the complex.</text>
</comment>
<evidence type="ECO:0000313" key="11">
    <source>
        <dbReference type="EMBL" id="RQO93983.1"/>
    </source>
</evidence>
<feature type="domain" description="Cyclin-like" evidence="9">
    <location>
        <begin position="180"/>
        <end position="264"/>
    </location>
</feature>
<feature type="domain" description="Cyclin C-terminal" evidence="10">
    <location>
        <begin position="172"/>
        <end position="294"/>
    </location>
</feature>
<evidence type="ECO:0000256" key="3">
    <source>
        <dbReference type="ARBA" id="ARBA00022618"/>
    </source>
</evidence>
<dbReference type="EMBL" id="CM009297">
    <property type="protein sequence ID" value="RQO93983.1"/>
    <property type="molecule type" value="Genomic_DNA"/>
</dbReference>
<evidence type="ECO:0000256" key="8">
    <source>
        <dbReference type="SAM" id="MobiDB-lite"/>
    </source>
</evidence>
<dbReference type="SMART" id="SM00385">
    <property type="entry name" value="CYCLIN"/>
    <property type="match status" value="2"/>
</dbReference>
<dbReference type="SUPFAM" id="SSF47954">
    <property type="entry name" value="Cyclin-like"/>
    <property type="match status" value="2"/>
</dbReference>
<dbReference type="InterPro" id="IPR036915">
    <property type="entry name" value="Cyclin-like_sf"/>
</dbReference>
<dbReference type="GO" id="GO:0016538">
    <property type="term" value="F:cyclin-dependent protein serine/threonine kinase regulator activity"/>
    <property type="evidence" value="ECO:0000318"/>
    <property type="project" value="GO_Central"/>
</dbReference>
<evidence type="ECO:0000256" key="2">
    <source>
        <dbReference type="ARBA" id="ARBA00011177"/>
    </source>
</evidence>
<evidence type="ECO:0000259" key="10">
    <source>
        <dbReference type="SMART" id="SM01332"/>
    </source>
</evidence>
<comment type="similarity">
    <text evidence="1">Belongs to the cyclin family. Cyclin AB subfamily.</text>
</comment>
<dbReference type="InterPro" id="IPR013763">
    <property type="entry name" value="Cyclin-like_dom"/>
</dbReference>
<reference evidence="11" key="2">
    <citation type="submission" date="2017-07" db="EMBL/GenBank/DDBJ databases">
        <title>WGS assembly of Populus trichocarpa.</title>
        <authorList>
            <person name="Tuskan G."/>
            <person name="Difazio S."/>
            <person name="Jansson S."/>
            <person name="Bohlmann J."/>
            <person name="Grigoriev I."/>
            <person name="Hellsten U."/>
            <person name="Putnam N."/>
            <person name="Ralph S."/>
            <person name="Rombauts S."/>
            <person name="Salamov A."/>
            <person name="Schein J."/>
            <person name="Sterck L."/>
            <person name="Aerts A."/>
            <person name="Bhalerao R."/>
            <person name="Bhalerao R."/>
            <person name="Blaudez D."/>
            <person name="Boerjan W."/>
            <person name="Brun A."/>
            <person name="Brunner A."/>
            <person name="Busov V."/>
            <person name="Campbell M."/>
            <person name="Carlson J."/>
            <person name="Chalot M."/>
            <person name="Chapman J."/>
            <person name="Chen G."/>
            <person name="Cooper D."/>
            <person name="Coutinho P."/>
            <person name="Couturier J."/>
            <person name="Covert S."/>
            <person name="Cronk Q."/>
            <person name="Cunningham R."/>
            <person name="Davis J."/>
            <person name="Degroeve S."/>
            <person name="Dejardin A."/>
            <person name="Depamphilis C."/>
            <person name="Detter J."/>
            <person name="Dirks B."/>
            <person name="Dubchak I."/>
            <person name="Duplessis S."/>
            <person name="Ehlting J."/>
            <person name="Ellis B."/>
            <person name="Gendler K."/>
            <person name="Goodstein D."/>
            <person name="Gribskov M."/>
            <person name="Grimwood J."/>
            <person name="Groover A."/>
            <person name="Gunter L."/>
            <person name="Hamberger B."/>
            <person name="Heinze B."/>
            <person name="Helariutta Y."/>
            <person name="Henrissat B."/>
            <person name="Holligan D."/>
            <person name="Holt R."/>
            <person name="Huang W."/>
            <person name="Islam-Faridi N."/>
            <person name="Jones S."/>
            <person name="Jones-Rhoades M."/>
            <person name="Jorgensen R."/>
            <person name="Joshi C."/>
            <person name="Kangasjarvi J."/>
            <person name="Karlsson J."/>
            <person name="Kelleher C."/>
            <person name="Kirkpatrick R."/>
            <person name="Kirst M."/>
            <person name="Kohler A."/>
            <person name="Kalluri U."/>
            <person name="Larimer F."/>
            <person name="Leebens-Mack J."/>
            <person name="Leple J."/>
            <person name="Locascio P."/>
            <person name="Lou Y."/>
            <person name="Lucas S."/>
            <person name="Martin F."/>
            <person name="Montanini B."/>
            <person name="Napoli C."/>
            <person name="Nelson D."/>
            <person name="Nelson C."/>
            <person name="Nieminen K."/>
            <person name="Nilsson O."/>
            <person name="Pereda V."/>
            <person name="Peter G."/>
            <person name="Philippe R."/>
            <person name="Pilate G."/>
            <person name="Poliakov A."/>
            <person name="Razumovskaya J."/>
            <person name="Richardson P."/>
            <person name="Rinaldi C."/>
            <person name="Ritland K."/>
            <person name="Rouze P."/>
            <person name="Ryaboy D."/>
            <person name="Schmutz J."/>
            <person name="Schrader J."/>
            <person name="Segerman B."/>
            <person name="Shin H."/>
            <person name="Siddiqui A."/>
            <person name="Sterky F."/>
            <person name="Terry A."/>
            <person name="Tsai C."/>
            <person name="Uberbacher E."/>
            <person name="Unneberg P."/>
            <person name="Vahala J."/>
            <person name="Wall K."/>
            <person name="Wessler S."/>
            <person name="Yang G."/>
            <person name="Yin T."/>
            <person name="Douglas C."/>
            <person name="Marra M."/>
            <person name="Sandberg G."/>
            <person name="Van De Peer Y."/>
            <person name="Rokhsar D."/>
        </authorList>
    </citation>
    <scope>NUCLEOTIDE SEQUENCE</scope>
    <source>
        <strain evidence="11">Nisqually-1</strain>
    </source>
</reference>
<dbReference type="EMBL" id="CM009297">
    <property type="protein sequence ID" value="RQO93982.1"/>
    <property type="molecule type" value="Genomic_DNA"/>
</dbReference>
<dbReference type="FunFam" id="1.10.472.10:FF:000013">
    <property type="entry name" value="Cyclin A1"/>
    <property type="match status" value="1"/>
</dbReference>
<dbReference type="InterPro" id="IPR046965">
    <property type="entry name" value="Cyclin_A/B-like"/>
</dbReference>
<evidence type="ECO:0000313" key="12">
    <source>
        <dbReference type="Proteomes" id="UP000006729"/>
    </source>
</evidence>
<name>A0A3N7FC07_POPTR</name>
<evidence type="ECO:0000259" key="9">
    <source>
        <dbReference type="SMART" id="SM00385"/>
    </source>
</evidence>
<sequence>MDEQESSKKREPLSTMEEERPSKVQKNEDLTAPEEIDNRVIEYLYGMEEELLLKKMNFEQRMGIDDTLSIYRAKIVDVLALLSCRLGLDQDTLHAAFSYYDRYNSLNPVVDTDKLELIGVSSLYIAGKYEERVGMKQSFYFVQFMDSPIADGQILNMETEMLGCLRYKLGYPTVKTFLRIFLDKVQKDYEEKNLQLEHMASYIADLSLVEHECCKFKPSLLASSIIFLIKFLIQPNSQPWSSTLEQRFRYMASDMKECVNILYELRSGKRHRKLEIREKYRQDQFLGVAKSPLPELSPFIFYDCLKDAGL</sequence>
<dbReference type="InterPro" id="IPR006671">
    <property type="entry name" value="Cyclin_N"/>
</dbReference>
<keyword evidence="3" id="KW-0132">Cell division</keyword>
<dbReference type="PIRSF" id="PIRSF001771">
    <property type="entry name" value="Cyclin_A_B_D_E"/>
    <property type="match status" value="1"/>
</dbReference>
<dbReference type="PANTHER" id="PTHR10177">
    <property type="entry name" value="CYCLINS"/>
    <property type="match status" value="1"/>
</dbReference>
<dbReference type="SMART" id="SM01332">
    <property type="entry name" value="Cyclin_C"/>
    <property type="match status" value="1"/>
</dbReference>
<evidence type="ECO:0000256" key="1">
    <source>
        <dbReference type="ARBA" id="ARBA00006955"/>
    </source>
</evidence>
<evidence type="ECO:0000256" key="6">
    <source>
        <dbReference type="ARBA" id="ARBA00032263"/>
    </source>
</evidence>
<dbReference type="InParanoid" id="A0A3N7FC07"/>
<feature type="compositionally biased region" description="Basic and acidic residues" evidence="8">
    <location>
        <begin position="1"/>
        <end position="29"/>
    </location>
</feature>
<proteinExistence type="inferred from homology"/>
<dbReference type="GO" id="GO:0000082">
    <property type="term" value="P:G1/S transition of mitotic cell cycle"/>
    <property type="evidence" value="ECO:0000318"/>
    <property type="project" value="GO_Central"/>
</dbReference>
<evidence type="ECO:0000256" key="4">
    <source>
        <dbReference type="ARBA" id="ARBA00023127"/>
    </source>
</evidence>
<evidence type="ECO:0000256" key="5">
    <source>
        <dbReference type="ARBA" id="ARBA00023306"/>
    </source>
</evidence>